<dbReference type="AlphaFoldDB" id="A0A6J6AMX0"/>
<keyword evidence="1" id="KW-0472">Membrane</keyword>
<reference evidence="2" key="1">
    <citation type="submission" date="2020-05" db="EMBL/GenBank/DDBJ databases">
        <authorList>
            <person name="Chiriac C."/>
            <person name="Salcher M."/>
            <person name="Ghai R."/>
            <person name="Kavagutti S V."/>
        </authorList>
    </citation>
    <scope>NUCLEOTIDE SEQUENCE</scope>
</reference>
<gene>
    <name evidence="2" type="ORF">UFOPK4182_00612</name>
</gene>
<feature type="transmembrane region" description="Helical" evidence="1">
    <location>
        <begin position="301"/>
        <end position="318"/>
    </location>
</feature>
<name>A0A6J6AMX0_9ZZZZ</name>
<keyword evidence="1" id="KW-0812">Transmembrane</keyword>
<feature type="transmembrane region" description="Helical" evidence="1">
    <location>
        <begin position="338"/>
        <end position="356"/>
    </location>
</feature>
<dbReference type="EMBL" id="CAEUNI010000056">
    <property type="protein sequence ID" value="CAB4371730.1"/>
    <property type="molecule type" value="Genomic_DNA"/>
</dbReference>
<feature type="transmembrane region" description="Helical" evidence="1">
    <location>
        <begin position="505"/>
        <end position="522"/>
    </location>
</feature>
<protein>
    <submittedName>
        <fullName evidence="2">Unannotated protein</fullName>
    </submittedName>
</protein>
<evidence type="ECO:0000256" key="1">
    <source>
        <dbReference type="SAM" id="Phobius"/>
    </source>
</evidence>
<feature type="transmembrane region" description="Helical" evidence="1">
    <location>
        <begin position="258"/>
        <end position="289"/>
    </location>
</feature>
<keyword evidence="1" id="KW-1133">Transmembrane helix</keyword>
<sequence length="563" mass="61716">MRNKYFSYFLLSFIFLFNGASAAMAMDIPELSWERGREQSITLGGDTTSVLWSISLEGMGKSLTFDRSSSNESGFIVYSVDIPENLSVGRYQIIVRGPNTPATTTGYVNILESVSYDPLSDPRGIGMIAVAAYTLLAFFAGNRDESLKSEEQEEDDEEASALGSVDTNYQGIKIKHRGRGDESTFVRTNFARKLDGWRHVAVLTTARRSPLTMRICADGSYLQAIIGPFAIALPALAIGAGAYLGATTIVANSLIPTSLTLVLLIVIFGILDAFSGLLAFISYVLVVFIRAGIDDFADIRTLLGFSLLLFTPSLAAGATRPLRRAREDWDMWERVTDFLVSTILTTWAIKSMVLALDGFAHQRTEISAHSTLIASVGGAFILIRYGLEEIVSRYAPARMEYMTPAKIASQVLDSFLITQAVRAGLFVFFMIGFFGFTWQIFVAVAILVVPSLLKRFDSNLPNVPFLFQIIPGGVPAIVVMSLISFAFNNWVNTLPLLAEDKTKTIVLISAIPGLVIGLLKLFGRSAKSGDTRWYRRASMKWLYRTSGPLMLAVALLITIGVIP</sequence>
<feature type="transmembrane region" description="Helical" evidence="1">
    <location>
        <begin position="368"/>
        <end position="387"/>
    </location>
</feature>
<feature type="transmembrane region" description="Helical" evidence="1">
    <location>
        <begin position="425"/>
        <end position="453"/>
    </location>
</feature>
<evidence type="ECO:0000313" key="2">
    <source>
        <dbReference type="EMBL" id="CAB4371730.1"/>
    </source>
</evidence>
<accession>A0A6J6AMX0</accession>
<feature type="transmembrane region" description="Helical" evidence="1">
    <location>
        <begin position="542"/>
        <end position="562"/>
    </location>
</feature>
<organism evidence="2">
    <name type="scientific">freshwater metagenome</name>
    <dbReference type="NCBI Taxonomy" id="449393"/>
    <lineage>
        <taxon>unclassified sequences</taxon>
        <taxon>metagenomes</taxon>
        <taxon>ecological metagenomes</taxon>
    </lineage>
</organism>
<proteinExistence type="predicted"/>
<feature type="transmembrane region" description="Helical" evidence="1">
    <location>
        <begin position="221"/>
        <end position="246"/>
    </location>
</feature>
<feature type="transmembrane region" description="Helical" evidence="1">
    <location>
        <begin position="465"/>
        <end position="485"/>
    </location>
</feature>